<dbReference type="AlphaFoldDB" id="A0A6J6BB90"/>
<name>A0A6J6BB90_9ZZZZ</name>
<keyword evidence="1" id="KW-0472">Membrane</keyword>
<proteinExistence type="predicted"/>
<reference evidence="2" key="1">
    <citation type="submission" date="2020-05" db="EMBL/GenBank/DDBJ databases">
        <authorList>
            <person name="Chiriac C."/>
            <person name="Salcher M."/>
            <person name="Ghai R."/>
            <person name="Kavagutti S V."/>
        </authorList>
    </citation>
    <scope>NUCLEOTIDE SEQUENCE</scope>
</reference>
<dbReference type="EMBL" id="CAEZSB010000079">
    <property type="protein sequence ID" value="CAB4536271.1"/>
    <property type="molecule type" value="Genomic_DNA"/>
</dbReference>
<gene>
    <name evidence="2" type="ORF">UFOPK1395_00802</name>
</gene>
<keyword evidence="1" id="KW-0812">Transmembrane</keyword>
<evidence type="ECO:0000313" key="2">
    <source>
        <dbReference type="EMBL" id="CAB4536271.1"/>
    </source>
</evidence>
<sequence>MTIFEGPATSAPGLSVLETVITFLVIPTAMFVGIAVIAYALTAPKKSKTSSAITSIQ</sequence>
<protein>
    <submittedName>
        <fullName evidence="2">Unannotated protein</fullName>
    </submittedName>
</protein>
<feature type="transmembrane region" description="Helical" evidence="1">
    <location>
        <begin position="20"/>
        <end position="41"/>
    </location>
</feature>
<evidence type="ECO:0000256" key="1">
    <source>
        <dbReference type="SAM" id="Phobius"/>
    </source>
</evidence>
<keyword evidence="1" id="KW-1133">Transmembrane helix</keyword>
<organism evidence="2">
    <name type="scientific">freshwater metagenome</name>
    <dbReference type="NCBI Taxonomy" id="449393"/>
    <lineage>
        <taxon>unclassified sequences</taxon>
        <taxon>metagenomes</taxon>
        <taxon>ecological metagenomes</taxon>
    </lineage>
</organism>
<accession>A0A6J6BB90</accession>